<dbReference type="Proteomes" id="UP000054477">
    <property type="component" value="Unassembled WGS sequence"/>
</dbReference>
<dbReference type="PROSITE" id="PS50011">
    <property type="entry name" value="PROTEIN_KINASE_DOM"/>
    <property type="match status" value="1"/>
</dbReference>
<reference evidence="3" key="2">
    <citation type="submission" date="2015-01" db="EMBL/GenBank/DDBJ databases">
        <title>Evolutionary Origins and Diversification of the Mycorrhizal Mutualists.</title>
        <authorList>
            <consortium name="DOE Joint Genome Institute"/>
            <consortium name="Mycorrhizal Genomics Consortium"/>
            <person name="Kohler A."/>
            <person name="Kuo A."/>
            <person name="Nagy L.G."/>
            <person name="Floudas D."/>
            <person name="Copeland A."/>
            <person name="Barry K.W."/>
            <person name="Cichocki N."/>
            <person name="Veneault-Fourrey C."/>
            <person name="LaButti K."/>
            <person name="Lindquist E.A."/>
            <person name="Lipzen A."/>
            <person name="Lundell T."/>
            <person name="Morin E."/>
            <person name="Murat C."/>
            <person name="Riley R."/>
            <person name="Ohm R."/>
            <person name="Sun H."/>
            <person name="Tunlid A."/>
            <person name="Henrissat B."/>
            <person name="Grigoriev I.V."/>
            <person name="Hibbett D.S."/>
            <person name="Martin F."/>
        </authorList>
    </citation>
    <scope>NUCLEOTIDE SEQUENCE [LARGE SCALE GENOMIC DNA]</scope>
    <source>
        <strain evidence="3">LaAM-08-1</strain>
    </source>
</reference>
<dbReference type="InterPro" id="IPR040976">
    <property type="entry name" value="Pkinase_fungal"/>
</dbReference>
<dbReference type="OrthoDB" id="3260094at2759"/>
<dbReference type="Pfam" id="PF17667">
    <property type="entry name" value="Pkinase_fungal"/>
    <property type="match status" value="1"/>
</dbReference>
<feature type="non-terminal residue" evidence="2">
    <location>
        <position position="1"/>
    </location>
</feature>
<dbReference type="SUPFAM" id="SSF56112">
    <property type="entry name" value="Protein kinase-like (PK-like)"/>
    <property type="match status" value="1"/>
</dbReference>
<dbReference type="EMBL" id="KN839265">
    <property type="protein sequence ID" value="KIJ90160.1"/>
    <property type="molecule type" value="Genomic_DNA"/>
</dbReference>
<proteinExistence type="predicted"/>
<protein>
    <recommendedName>
        <fullName evidence="1">Protein kinase domain-containing protein</fullName>
    </recommendedName>
</protein>
<dbReference type="STRING" id="1095629.A0A0C9WLC0"/>
<evidence type="ECO:0000259" key="1">
    <source>
        <dbReference type="PROSITE" id="PS50011"/>
    </source>
</evidence>
<dbReference type="AlphaFoldDB" id="A0A0C9WLC0"/>
<name>A0A0C9WLC0_9AGAR</name>
<dbReference type="InterPro" id="IPR008266">
    <property type="entry name" value="Tyr_kinase_AS"/>
</dbReference>
<dbReference type="GO" id="GO:0005524">
    <property type="term" value="F:ATP binding"/>
    <property type="evidence" value="ECO:0007669"/>
    <property type="project" value="InterPro"/>
</dbReference>
<accession>A0A0C9WLC0</accession>
<dbReference type="PROSITE" id="PS00109">
    <property type="entry name" value="PROTEIN_KINASE_TYR"/>
    <property type="match status" value="1"/>
</dbReference>
<organism evidence="2 3">
    <name type="scientific">Laccaria amethystina LaAM-08-1</name>
    <dbReference type="NCBI Taxonomy" id="1095629"/>
    <lineage>
        <taxon>Eukaryota</taxon>
        <taxon>Fungi</taxon>
        <taxon>Dikarya</taxon>
        <taxon>Basidiomycota</taxon>
        <taxon>Agaricomycotina</taxon>
        <taxon>Agaricomycetes</taxon>
        <taxon>Agaricomycetidae</taxon>
        <taxon>Agaricales</taxon>
        <taxon>Agaricineae</taxon>
        <taxon>Hydnangiaceae</taxon>
        <taxon>Laccaria</taxon>
    </lineage>
</organism>
<evidence type="ECO:0000313" key="2">
    <source>
        <dbReference type="EMBL" id="KIJ90160.1"/>
    </source>
</evidence>
<dbReference type="InterPro" id="IPR000719">
    <property type="entry name" value="Prot_kinase_dom"/>
</dbReference>
<evidence type="ECO:0000313" key="3">
    <source>
        <dbReference type="Proteomes" id="UP000054477"/>
    </source>
</evidence>
<dbReference type="GO" id="GO:0004672">
    <property type="term" value="F:protein kinase activity"/>
    <property type="evidence" value="ECO:0007669"/>
    <property type="project" value="InterPro"/>
</dbReference>
<sequence>VTINRSTGHPTEVLIDQQVFTIIQEVHSCPYLFGRGTRVYIVKDTRGHFHIFKDSWILATHESSEIDHIKKISSIANAEGSTDNRSRFLRPRFVAGEDSVNNTSEPRGFVTTRVPARIRRRIVTGPIGDPITSYRSRVECLQALIDIVDQLEFLHDKCGLVHGDISISNVVIRMPLSLGHHQGIPLPPLQSTQVSEILCHLTVLPSTDIGFPHSLGSGGSVIDFDYSRLKNTISAKTSGTVPYMSIDLMQPSKPLEHRLEHDLESMLLVILHIVRFTCGPTANPSAEVKQDFNIAIWHYEHTPHLIKGYKRLDIHNMCIEPERFITNYWNPIASQITMLI</sequence>
<gene>
    <name evidence="2" type="ORF">K443DRAFT_47013</name>
</gene>
<feature type="domain" description="Protein kinase" evidence="1">
    <location>
        <begin position="1"/>
        <end position="340"/>
    </location>
</feature>
<keyword evidence="3" id="KW-1185">Reference proteome</keyword>
<dbReference type="Gene3D" id="1.10.510.10">
    <property type="entry name" value="Transferase(Phosphotransferase) domain 1"/>
    <property type="match status" value="1"/>
</dbReference>
<reference evidence="2 3" key="1">
    <citation type="submission" date="2014-04" db="EMBL/GenBank/DDBJ databases">
        <authorList>
            <consortium name="DOE Joint Genome Institute"/>
            <person name="Kuo A."/>
            <person name="Kohler A."/>
            <person name="Nagy L.G."/>
            <person name="Floudas D."/>
            <person name="Copeland A."/>
            <person name="Barry K.W."/>
            <person name="Cichocki N."/>
            <person name="Veneault-Fourrey C."/>
            <person name="LaButti K."/>
            <person name="Lindquist E.A."/>
            <person name="Lipzen A."/>
            <person name="Lundell T."/>
            <person name="Morin E."/>
            <person name="Murat C."/>
            <person name="Sun H."/>
            <person name="Tunlid A."/>
            <person name="Henrissat B."/>
            <person name="Grigoriev I.V."/>
            <person name="Hibbett D.S."/>
            <person name="Martin F."/>
            <person name="Nordberg H.P."/>
            <person name="Cantor M.N."/>
            <person name="Hua S.X."/>
        </authorList>
    </citation>
    <scope>NUCLEOTIDE SEQUENCE [LARGE SCALE GENOMIC DNA]</scope>
    <source>
        <strain evidence="2 3">LaAM-08-1</strain>
    </source>
</reference>
<dbReference type="HOGENOM" id="CLU_070490_0_0_1"/>
<dbReference type="InterPro" id="IPR011009">
    <property type="entry name" value="Kinase-like_dom_sf"/>
</dbReference>
<feature type="non-terminal residue" evidence="2">
    <location>
        <position position="340"/>
    </location>
</feature>